<feature type="compositionally biased region" description="Basic and acidic residues" evidence="1">
    <location>
        <begin position="280"/>
        <end position="297"/>
    </location>
</feature>
<organism evidence="2 3">
    <name type="scientific">Natrialba asiatica (strain ATCC 700177 / DSM 12278 / JCM 9576 / FERM P-10747 / NBRC 102637 / 172P1)</name>
    <dbReference type="NCBI Taxonomy" id="29540"/>
    <lineage>
        <taxon>Archaea</taxon>
        <taxon>Methanobacteriati</taxon>
        <taxon>Methanobacteriota</taxon>
        <taxon>Stenosarchaea group</taxon>
        <taxon>Halobacteria</taxon>
        <taxon>Halobacteriales</taxon>
        <taxon>Natrialbaceae</taxon>
        <taxon>Natrialba</taxon>
    </lineage>
</organism>
<reference evidence="2 3" key="1">
    <citation type="journal article" date="2014" name="PLoS Genet.">
        <title>Phylogenetically driven sequencing of extremely halophilic archaea reveals strategies for static and dynamic osmo-response.</title>
        <authorList>
            <person name="Becker E.A."/>
            <person name="Seitzer P.M."/>
            <person name="Tritt A."/>
            <person name="Larsen D."/>
            <person name="Krusor M."/>
            <person name="Yao A.I."/>
            <person name="Wu D."/>
            <person name="Madern D."/>
            <person name="Eisen J.A."/>
            <person name="Darling A.E."/>
            <person name="Facciotti M.T."/>
        </authorList>
    </citation>
    <scope>NUCLEOTIDE SEQUENCE [LARGE SCALE GENOMIC DNA]</scope>
    <source>
        <strain evidence="2 3">DSM 12278</strain>
    </source>
</reference>
<dbReference type="AlphaFoldDB" id="M0AHP7"/>
<evidence type="ECO:0000313" key="3">
    <source>
        <dbReference type="Proteomes" id="UP000011554"/>
    </source>
</evidence>
<name>M0AHP7_NATA1</name>
<protein>
    <submittedName>
        <fullName evidence="2">Uncharacterized protein</fullName>
    </submittedName>
</protein>
<dbReference type="EMBL" id="AOIO01000041">
    <property type="protein sequence ID" value="ELY97427.1"/>
    <property type="molecule type" value="Genomic_DNA"/>
</dbReference>
<evidence type="ECO:0000256" key="1">
    <source>
        <dbReference type="SAM" id="MobiDB-lite"/>
    </source>
</evidence>
<dbReference type="Proteomes" id="UP000011554">
    <property type="component" value="Unassembled WGS sequence"/>
</dbReference>
<feature type="region of interest" description="Disordered" evidence="1">
    <location>
        <begin position="333"/>
        <end position="352"/>
    </location>
</feature>
<dbReference type="STRING" id="29540.C481_20296"/>
<gene>
    <name evidence="2" type="ORF">C481_20296</name>
</gene>
<dbReference type="eggNOG" id="arCOG07544">
    <property type="taxonomic scope" value="Archaea"/>
</dbReference>
<dbReference type="PATRIC" id="fig|29540.5.peg.4127"/>
<accession>M0AHP7</accession>
<sequence>MTTHEEFHNTMNYDADDRWEFAPEDEGSIAPDVTDSRAVDDGSYERINNSLKINHVEYPDAPESASYEDGSTAENQCECGTDIAHNRTKCDFCLTNSLDYGDLTVQPDTKRELTGLIHVLVDAKTDHNAISKAKVIFRGLTSNPFTTSIDGIDECEVIADLKGELVTRFSREWGQLPGAADLDTTEGQRQLDLIRQNAGHDYTIAAEESTANTEGNRPTLEPVLFDAEGEPITDIEEVGQLIAGGTLERTSSNWDTDEYPRREEPTRTWIVPAIALEHVSPPDRSENPPREGRTRRNLECQSCGEATHHTFGGFDEVPVPEIPGSPIWECTQCQLPRHGPSPDSPRANTHYR</sequence>
<proteinExistence type="predicted"/>
<evidence type="ECO:0000313" key="2">
    <source>
        <dbReference type="EMBL" id="ELY97427.1"/>
    </source>
</evidence>
<keyword evidence="3" id="KW-1185">Reference proteome</keyword>
<feature type="region of interest" description="Disordered" evidence="1">
    <location>
        <begin position="278"/>
        <end position="297"/>
    </location>
</feature>
<comment type="caution">
    <text evidence="2">The sequence shown here is derived from an EMBL/GenBank/DDBJ whole genome shotgun (WGS) entry which is preliminary data.</text>
</comment>